<accession>A0A3B1A5S1</accession>
<organism evidence="1">
    <name type="scientific">hydrothermal vent metagenome</name>
    <dbReference type="NCBI Taxonomy" id="652676"/>
    <lineage>
        <taxon>unclassified sequences</taxon>
        <taxon>metagenomes</taxon>
        <taxon>ecological metagenomes</taxon>
    </lineage>
</organism>
<dbReference type="AlphaFoldDB" id="A0A3B1A5S1"/>
<dbReference type="InterPro" id="IPR032720">
    <property type="entry name" value="Cys_rich_CWC"/>
</dbReference>
<name>A0A3B1A5S1_9ZZZZ</name>
<protein>
    <recommendedName>
        <fullName evidence="2">Cysteine-rich CWC</fullName>
    </recommendedName>
</protein>
<sequence>MNAIIDETQCPLCGKINSCQNIINDDSNTKPCWCENTEYEFPVDLFTRLPAKFKDKACICESCAQAYRKNELKNDDNVT</sequence>
<dbReference type="Pfam" id="PF14375">
    <property type="entry name" value="Cys_rich_CWC"/>
    <property type="match status" value="1"/>
</dbReference>
<proteinExistence type="predicted"/>
<reference evidence="1" key="1">
    <citation type="submission" date="2018-06" db="EMBL/GenBank/DDBJ databases">
        <authorList>
            <person name="Zhirakovskaya E."/>
        </authorList>
    </citation>
    <scope>NUCLEOTIDE SEQUENCE</scope>
</reference>
<evidence type="ECO:0008006" key="2">
    <source>
        <dbReference type="Google" id="ProtNLM"/>
    </source>
</evidence>
<dbReference type="EMBL" id="UOFS01000047">
    <property type="protein sequence ID" value="VAX01099.1"/>
    <property type="molecule type" value="Genomic_DNA"/>
</dbReference>
<evidence type="ECO:0000313" key="1">
    <source>
        <dbReference type="EMBL" id="VAX01099.1"/>
    </source>
</evidence>
<gene>
    <name evidence="1" type="ORF">MNBD_GAMMA22-2545</name>
</gene>